<accession>A0A286GQZ0</accession>
<protein>
    <recommendedName>
        <fullName evidence="9">Lysylphosphatidylglycerol synthase TM region</fullName>
    </recommendedName>
</protein>
<evidence type="ECO:0000256" key="4">
    <source>
        <dbReference type="ARBA" id="ARBA00022989"/>
    </source>
</evidence>
<dbReference type="SUPFAM" id="SSF56112">
    <property type="entry name" value="Protein kinase-like (PK-like)"/>
    <property type="match status" value="1"/>
</dbReference>
<dbReference type="AlphaFoldDB" id="A0A286GQZ0"/>
<dbReference type="InterPro" id="IPR011009">
    <property type="entry name" value="Kinase-like_dom_sf"/>
</dbReference>
<feature type="transmembrane region" description="Helical" evidence="6">
    <location>
        <begin position="137"/>
        <end position="153"/>
    </location>
</feature>
<gene>
    <name evidence="7" type="ORF">SAMN06272739_1681</name>
</gene>
<feature type="transmembrane region" description="Helical" evidence="6">
    <location>
        <begin position="625"/>
        <end position="643"/>
    </location>
</feature>
<name>A0A286GQZ0_9ACTN</name>
<feature type="transmembrane region" description="Helical" evidence="6">
    <location>
        <begin position="476"/>
        <end position="494"/>
    </location>
</feature>
<keyword evidence="4 6" id="KW-1133">Transmembrane helix</keyword>
<dbReference type="Proteomes" id="UP000219482">
    <property type="component" value="Unassembled WGS sequence"/>
</dbReference>
<evidence type="ECO:0000313" key="7">
    <source>
        <dbReference type="EMBL" id="SOD97977.1"/>
    </source>
</evidence>
<dbReference type="PANTHER" id="PTHR39087">
    <property type="entry name" value="UPF0104 MEMBRANE PROTEIN MJ1595"/>
    <property type="match status" value="1"/>
</dbReference>
<dbReference type="EMBL" id="OCNK01000002">
    <property type="protein sequence ID" value="SOD97977.1"/>
    <property type="molecule type" value="Genomic_DNA"/>
</dbReference>
<sequence length="781" mass="78460">MTGPGEGAPSAPGLRQRVRRPNDVAGLATAAAALAVLVLAAVQAPEAVGAVVGVVPAVAGDPLRTVFSVASAVASLALLGVLLTVAVDAARHRRTALLHALVALVLGLVTGAAAERLGDAVGGALAVVLTGPRDDAALVPVVAAVAFLVGADLQRRRRWGQPARWAVLGALVSAVALGNLTVAGAFAGVLLGAVAGLTVRVAAGVPPARPADDVVRAELARAGVHVGALRVAEQTAGFLRFTAADATGDVTITVVDPDGRGVPFVRRAGRALRFRTSVVGRPSLTQRGGLERQASSAALAAAAGVAVPRVLALLSVGPALVLAERPLTGTPLPAAGECAEQGLAAAFAALRRLHDVGLAHGSLAPDCVVVLSDGEAGFRDLRSAQPAAGDLQRDLDAVALLVGGATVVGAGPAASALRAEYTAGSAAPRLTALLQPVALPPAVRRSVRGAEVLADLRKELAQPDGTTVAAPRLERFSVRAILTVAASTVAALLLASQLSQVSIVESLRRAEVPWLLAAVGGSAVTYVGAALVLVAFVPTALSLGRTTQVQLATAWLTLVTPPTVGHVGLNIRYLQRAGLTVTGAAASVAVSQLATVAVTVAILLVVAWASGVSTSRLSLVPSSDVLLVVLGAVVVVGLLIAVAPVRRMLGRRLEPLVRQSLPQLLAAVSEPCRLLTALGGILLQNAGYVLALDASLRAFDVSVALPTVIGVYLVASTVGSVAPTPGGLGAVEAALIGGLTATGVPVSAALAVVLAFRTATFWLPAPVGWLAFVRLQRRHLV</sequence>
<feature type="transmembrane region" description="Helical" evidence="6">
    <location>
        <begin position="165"/>
        <end position="191"/>
    </location>
</feature>
<feature type="transmembrane region" description="Helical" evidence="6">
    <location>
        <begin position="514"/>
        <end position="537"/>
    </location>
</feature>
<dbReference type="InterPro" id="IPR022791">
    <property type="entry name" value="L-PG_synthase/AglD"/>
</dbReference>
<comment type="subcellular location">
    <subcellularLocation>
        <location evidence="1">Cell membrane</location>
        <topology evidence="1">Multi-pass membrane protein</topology>
    </subcellularLocation>
</comment>
<evidence type="ECO:0000313" key="8">
    <source>
        <dbReference type="Proteomes" id="UP000219482"/>
    </source>
</evidence>
<keyword evidence="5 6" id="KW-0472">Membrane</keyword>
<feature type="transmembrane region" description="Helical" evidence="6">
    <location>
        <begin position="703"/>
        <end position="722"/>
    </location>
</feature>
<keyword evidence="3 6" id="KW-0812">Transmembrane</keyword>
<evidence type="ECO:0008006" key="9">
    <source>
        <dbReference type="Google" id="ProtNLM"/>
    </source>
</evidence>
<dbReference type="PANTHER" id="PTHR39087:SF2">
    <property type="entry name" value="UPF0104 MEMBRANE PROTEIN MJ1595"/>
    <property type="match status" value="1"/>
</dbReference>
<keyword evidence="2" id="KW-1003">Cell membrane</keyword>
<dbReference type="OrthoDB" id="5242664at2"/>
<organism evidence="7 8">
    <name type="scientific">Blastococcus haudaquaticus</name>
    <dbReference type="NCBI Taxonomy" id="1938745"/>
    <lineage>
        <taxon>Bacteria</taxon>
        <taxon>Bacillati</taxon>
        <taxon>Actinomycetota</taxon>
        <taxon>Actinomycetes</taxon>
        <taxon>Geodermatophilales</taxon>
        <taxon>Geodermatophilaceae</taxon>
        <taxon>Blastococcus</taxon>
    </lineage>
</organism>
<feature type="transmembrane region" description="Helical" evidence="6">
    <location>
        <begin position="65"/>
        <end position="85"/>
    </location>
</feature>
<dbReference type="RefSeq" id="WP_143278423.1">
    <property type="nucleotide sequence ID" value="NZ_OCNK01000002.1"/>
</dbReference>
<proteinExistence type="predicted"/>
<feature type="transmembrane region" description="Helical" evidence="6">
    <location>
        <begin position="97"/>
        <end position="117"/>
    </location>
</feature>
<evidence type="ECO:0000256" key="1">
    <source>
        <dbReference type="ARBA" id="ARBA00004651"/>
    </source>
</evidence>
<dbReference type="Pfam" id="PF03706">
    <property type="entry name" value="LPG_synthase_TM"/>
    <property type="match status" value="1"/>
</dbReference>
<dbReference type="GO" id="GO:0005886">
    <property type="term" value="C:plasma membrane"/>
    <property type="evidence" value="ECO:0007669"/>
    <property type="project" value="UniProtKB-SubCell"/>
</dbReference>
<feature type="transmembrane region" description="Helical" evidence="6">
    <location>
        <begin position="581"/>
        <end position="605"/>
    </location>
</feature>
<feature type="transmembrane region" description="Helical" evidence="6">
    <location>
        <begin position="549"/>
        <end position="569"/>
    </location>
</feature>
<evidence type="ECO:0000256" key="5">
    <source>
        <dbReference type="ARBA" id="ARBA00023136"/>
    </source>
</evidence>
<reference evidence="8" key="1">
    <citation type="submission" date="2017-09" db="EMBL/GenBank/DDBJ databases">
        <authorList>
            <person name="Varghese N."/>
            <person name="Submissions S."/>
        </authorList>
    </citation>
    <scope>NUCLEOTIDE SEQUENCE [LARGE SCALE GENOMIC DNA]</scope>
    <source>
        <strain evidence="8">DSM 44270</strain>
    </source>
</reference>
<feature type="transmembrane region" description="Helical" evidence="6">
    <location>
        <begin position="24"/>
        <end position="45"/>
    </location>
</feature>
<feature type="transmembrane region" description="Helical" evidence="6">
    <location>
        <begin position="734"/>
        <end position="753"/>
    </location>
</feature>
<evidence type="ECO:0000256" key="3">
    <source>
        <dbReference type="ARBA" id="ARBA00022692"/>
    </source>
</evidence>
<evidence type="ECO:0000256" key="6">
    <source>
        <dbReference type="SAM" id="Phobius"/>
    </source>
</evidence>
<keyword evidence="8" id="KW-1185">Reference proteome</keyword>
<evidence type="ECO:0000256" key="2">
    <source>
        <dbReference type="ARBA" id="ARBA00022475"/>
    </source>
</evidence>